<protein>
    <submittedName>
        <fullName evidence="1">Uncharacterized protein</fullName>
    </submittedName>
</protein>
<dbReference type="EMBL" id="LROR01000032">
    <property type="protein sequence ID" value="OBR96633.1"/>
    <property type="molecule type" value="Genomic_DNA"/>
</dbReference>
<reference evidence="2 4" key="2">
    <citation type="journal article" date="2016" name="Front. Microbiol.">
        <title>Industrial Acetogenic Biocatalysts: A Comparative Metabolic and Genomic Analysis.</title>
        <authorList>
            <person name="Bengelsdorf F."/>
            <person name="Poehlein A."/>
            <person name="Sonja S."/>
            <person name="Erz C."/>
            <person name="Hummel T."/>
            <person name="Hoffmeister S."/>
            <person name="Daniel R."/>
            <person name="Durre P."/>
        </authorList>
    </citation>
    <scope>NUCLEOTIDE SEQUENCE [LARGE SCALE GENOMIC DNA]</scope>
    <source>
        <strain evidence="2 4">PTA-10522</strain>
    </source>
</reference>
<accession>A0A166TTH4</accession>
<organism evidence="1 3">
    <name type="scientific">Clostridium coskatii</name>
    <dbReference type="NCBI Taxonomy" id="1705578"/>
    <lineage>
        <taxon>Bacteria</taxon>
        <taxon>Bacillati</taxon>
        <taxon>Bacillota</taxon>
        <taxon>Clostridia</taxon>
        <taxon>Eubacteriales</taxon>
        <taxon>Clostridiaceae</taxon>
        <taxon>Clostridium</taxon>
    </lineage>
</organism>
<name>A0A166TTH4_9CLOT</name>
<dbReference type="RefSeq" id="WP_063600462.1">
    <property type="nucleotide sequence ID" value="NZ_LITQ01000008.1"/>
</dbReference>
<evidence type="ECO:0000313" key="1">
    <source>
        <dbReference type="EMBL" id="OAA94071.1"/>
    </source>
</evidence>
<dbReference type="PATRIC" id="fig|1705578.3.peg.3634"/>
<comment type="caution">
    <text evidence="1">The sequence shown here is derived from an EMBL/GenBank/DDBJ whole genome shotgun (WGS) entry which is preliminary data.</text>
</comment>
<dbReference type="AlphaFoldDB" id="A0A166TTH4"/>
<proteinExistence type="predicted"/>
<keyword evidence="4" id="KW-1185">Reference proteome</keyword>
<reference evidence="1 3" key="1">
    <citation type="journal article" date="2015" name="Biotechnol. Bioeng.">
        <title>Genome sequence and phenotypic characterization of Caulobacter segnis.</title>
        <authorList>
            <person name="Patel S."/>
            <person name="Fletcher B."/>
            <person name="Scott D.C."/>
            <person name="Ely B."/>
        </authorList>
    </citation>
    <scope>NUCLEOTIDE SEQUENCE [LARGE SCALE GENOMIC DNA]</scope>
    <source>
        <strain evidence="1 3">PS02</strain>
    </source>
</reference>
<evidence type="ECO:0000313" key="2">
    <source>
        <dbReference type="EMBL" id="OBR96633.1"/>
    </source>
</evidence>
<dbReference type="Proteomes" id="UP000093694">
    <property type="component" value="Unassembled WGS sequence"/>
</dbReference>
<dbReference type="EMBL" id="LITQ01000008">
    <property type="protein sequence ID" value="OAA94071.1"/>
    <property type="molecule type" value="Genomic_DNA"/>
</dbReference>
<dbReference type="InterPro" id="IPR037210">
    <property type="entry name" value="YoaC-like_sf"/>
</dbReference>
<dbReference type="Gene3D" id="1.20.1290.30">
    <property type="match status" value="1"/>
</dbReference>
<dbReference type="SUPFAM" id="SSF140670">
    <property type="entry name" value="YoaC-like"/>
    <property type="match status" value="1"/>
</dbReference>
<sequence>MDPVVEQGLKAIKGRINISTGFVDQRDKGSAIELLRKLHESGYRLNSNEIVAWASNNEFQSKYAQQLGDFVEGVNAGKRYRIGKKPYWKEDIVDTLKERSERI</sequence>
<dbReference type="Proteomes" id="UP000077384">
    <property type="component" value="Unassembled WGS sequence"/>
</dbReference>
<gene>
    <name evidence="2" type="ORF">CLCOS_07950</name>
    <name evidence="1" type="ORF">WX73_03641</name>
</gene>
<dbReference type="Pfam" id="PF08986">
    <property type="entry name" value="DUF1889"/>
    <property type="match status" value="1"/>
</dbReference>
<dbReference type="InterPro" id="IPR015079">
    <property type="entry name" value="DUF1889"/>
</dbReference>
<evidence type="ECO:0000313" key="3">
    <source>
        <dbReference type="Proteomes" id="UP000077384"/>
    </source>
</evidence>
<evidence type="ECO:0000313" key="4">
    <source>
        <dbReference type="Proteomes" id="UP000093694"/>
    </source>
</evidence>